<sequence length="128" mass="13989">MKSFLCIVIFYLCLSMLVVSCSDAGNEPEPACMEAEVVGPDNCQNGGYILKLKEDSSLSGSKSNHYVGQLHGGYVTARNLPEEYQQAGKKLTLTLELDEEPTQVCPAIYVIYPAVRVVRVCAQTNEPV</sequence>
<dbReference type="RefSeq" id="WP_377484972.1">
    <property type="nucleotide sequence ID" value="NZ_JBHUOX010000008.1"/>
</dbReference>
<protein>
    <recommendedName>
        <fullName evidence="4">NlpE-like protein</fullName>
    </recommendedName>
</protein>
<dbReference type="EMBL" id="JBHUOX010000008">
    <property type="protein sequence ID" value="MFD3001173.1"/>
    <property type="molecule type" value="Genomic_DNA"/>
</dbReference>
<accession>A0ABW6BYP6</accession>
<feature type="signal peptide" evidence="1">
    <location>
        <begin position="1"/>
        <end position="24"/>
    </location>
</feature>
<evidence type="ECO:0000313" key="2">
    <source>
        <dbReference type="EMBL" id="MFD3001173.1"/>
    </source>
</evidence>
<dbReference type="Proteomes" id="UP001597641">
    <property type="component" value="Unassembled WGS sequence"/>
</dbReference>
<proteinExistence type="predicted"/>
<gene>
    <name evidence="2" type="ORF">ACFS7Z_12415</name>
</gene>
<evidence type="ECO:0008006" key="4">
    <source>
        <dbReference type="Google" id="ProtNLM"/>
    </source>
</evidence>
<dbReference type="PROSITE" id="PS51257">
    <property type="entry name" value="PROKAR_LIPOPROTEIN"/>
    <property type="match status" value="1"/>
</dbReference>
<reference evidence="3" key="1">
    <citation type="journal article" date="2019" name="Int. J. Syst. Evol. Microbiol.">
        <title>The Global Catalogue of Microorganisms (GCM) 10K type strain sequencing project: providing services to taxonomists for standard genome sequencing and annotation.</title>
        <authorList>
            <consortium name="The Broad Institute Genomics Platform"/>
            <consortium name="The Broad Institute Genome Sequencing Center for Infectious Disease"/>
            <person name="Wu L."/>
            <person name="Ma J."/>
        </authorList>
    </citation>
    <scope>NUCLEOTIDE SEQUENCE [LARGE SCALE GENOMIC DNA]</scope>
    <source>
        <strain evidence="3">KCTC 23984</strain>
    </source>
</reference>
<keyword evidence="3" id="KW-1185">Reference proteome</keyword>
<feature type="chain" id="PRO_5047463381" description="NlpE-like protein" evidence="1">
    <location>
        <begin position="25"/>
        <end position="128"/>
    </location>
</feature>
<keyword evidence="1" id="KW-0732">Signal</keyword>
<evidence type="ECO:0000313" key="3">
    <source>
        <dbReference type="Proteomes" id="UP001597641"/>
    </source>
</evidence>
<evidence type="ECO:0000256" key="1">
    <source>
        <dbReference type="SAM" id="SignalP"/>
    </source>
</evidence>
<name>A0ABW6BYP6_9BACT</name>
<organism evidence="2 3">
    <name type="scientific">Pontibacter toksunensis</name>
    <dbReference type="NCBI Taxonomy" id="1332631"/>
    <lineage>
        <taxon>Bacteria</taxon>
        <taxon>Pseudomonadati</taxon>
        <taxon>Bacteroidota</taxon>
        <taxon>Cytophagia</taxon>
        <taxon>Cytophagales</taxon>
        <taxon>Hymenobacteraceae</taxon>
        <taxon>Pontibacter</taxon>
    </lineage>
</organism>
<comment type="caution">
    <text evidence="2">The sequence shown here is derived from an EMBL/GenBank/DDBJ whole genome shotgun (WGS) entry which is preliminary data.</text>
</comment>